<keyword evidence="1" id="KW-0812">Transmembrane</keyword>
<protein>
    <recommendedName>
        <fullName evidence="4">Transmembrane protein</fullName>
    </recommendedName>
</protein>
<name>A0A8S1Q069_PARPR</name>
<proteinExistence type="predicted"/>
<dbReference type="OMA" id="GYSNVNC"/>
<feature type="transmembrane region" description="Helical" evidence="1">
    <location>
        <begin position="178"/>
        <end position="200"/>
    </location>
</feature>
<accession>A0A8S1Q069</accession>
<reference evidence="2" key="1">
    <citation type="submission" date="2021-01" db="EMBL/GenBank/DDBJ databases">
        <authorList>
            <consortium name="Genoscope - CEA"/>
            <person name="William W."/>
        </authorList>
    </citation>
    <scope>NUCLEOTIDE SEQUENCE</scope>
</reference>
<evidence type="ECO:0000313" key="3">
    <source>
        <dbReference type="Proteomes" id="UP000688137"/>
    </source>
</evidence>
<organism evidence="2 3">
    <name type="scientific">Paramecium primaurelia</name>
    <dbReference type="NCBI Taxonomy" id="5886"/>
    <lineage>
        <taxon>Eukaryota</taxon>
        <taxon>Sar</taxon>
        <taxon>Alveolata</taxon>
        <taxon>Ciliophora</taxon>
        <taxon>Intramacronucleata</taxon>
        <taxon>Oligohymenophorea</taxon>
        <taxon>Peniculida</taxon>
        <taxon>Parameciidae</taxon>
        <taxon>Paramecium</taxon>
    </lineage>
</organism>
<evidence type="ECO:0008006" key="4">
    <source>
        <dbReference type="Google" id="ProtNLM"/>
    </source>
</evidence>
<evidence type="ECO:0000313" key="2">
    <source>
        <dbReference type="EMBL" id="CAD8108299.1"/>
    </source>
</evidence>
<dbReference type="AlphaFoldDB" id="A0A8S1Q069"/>
<sequence>MCFFNCNRRLTNNRLLMNLNRYEPYNCEMCKNQKKLKNLQYCGRFSIQFENLSEFHSDLSTLLINQQGKSNYIHCVKCKQIFFLDKKDNHIIVFKFTCNHSQIQFIKQCISCRQLIKKKQYQKCKKCQLSLFFFNISRQVKCPRCGIICCESCKKEMQLFSQQFCNCKIIKYSKNVTCYTYLVSAIILLIILALIGSYYLENSEYYQSMVCTIKDGYSNVNCTQEQLYKDSLKQLILFIGLILVMCLVPALFESFTLLRKSQLRQQRAISNKFR</sequence>
<comment type="caution">
    <text evidence="2">The sequence shown here is derived from an EMBL/GenBank/DDBJ whole genome shotgun (WGS) entry which is preliminary data.</text>
</comment>
<evidence type="ECO:0000256" key="1">
    <source>
        <dbReference type="SAM" id="Phobius"/>
    </source>
</evidence>
<keyword evidence="1" id="KW-0472">Membrane</keyword>
<feature type="transmembrane region" description="Helical" evidence="1">
    <location>
        <begin position="235"/>
        <end position="258"/>
    </location>
</feature>
<dbReference type="Proteomes" id="UP000688137">
    <property type="component" value="Unassembled WGS sequence"/>
</dbReference>
<keyword evidence="1" id="KW-1133">Transmembrane helix</keyword>
<dbReference type="EMBL" id="CAJJDM010000139">
    <property type="protein sequence ID" value="CAD8108299.1"/>
    <property type="molecule type" value="Genomic_DNA"/>
</dbReference>
<keyword evidence="3" id="KW-1185">Reference proteome</keyword>
<gene>
    <name evidence="2" type="ORF">PPRIM_AZ9-3.1.T1360110</name>
</gene>